<evidence type="ECO:0000313" key="1">
    <source>
        <dbReference type="EMBL" id="EXK29186.1"/>
    </source>
</evidence>
<dbReference type="VEuPathDB" id="FungiDB:FOMG_14360"/>
<dbReference type="Proteomes" id="UP000030703">
    <property type="component" value="Unassembled WGS sequence"/>
</dbReference>
<dbReference type="AlphaFoldDB" id="X0A7K1"/>
<reference evidence="1" key="2">
    <citation type="submission" date="2014-02" db="EMBL/GenBank/DDBJ databases">
        <title>Annotation of the Genome Sequence of Fusarium oxysporum f. sp. melonis 26406.</title>
        <authorList>
            <consortium name="The Broad Institute Genomics Platform"/>
            <person name="Ma L.-J."/>
            <person name="Corby-Kistler H."/>
            <person name="Broz K."/>
            <person name="Gale L.R."/>
            <person name="Jonkers W."/>
            <person name="O'Donnell K."/>
            <person name="Ploetz R."/>
            <person name="Steinberg C."/>
            <person name="Schwartz D.C."/>
            <person name="VanEtten H."/>
            <person name="Zhou S."/>
            <person name="Young S.K."/>
            <person name="Zeng Q."/>
            <person name="Gargeya S."/>
            <person name="Fitzgerald M."/>
            <person name="Abouelleil A."/>
            <person name="Alvarado L."/>
            <person name="Chapman S.B."/>
            <person name="Gainer-Dewar J."/>
            <person name="Goldberg J."/>
            <person name="Griggs A."/>
            <person name="Gujja S."/>
            <person name="Hansen M."/>
            <person name="Howarth C."/>
            <person name="Imamovic A."/>
            <person name="Ireland A."/>
            <person name="Larimer J."/>
            <person name="McCowan C."/>
            <person name="Murphy C."/>
            <person name="Pearson M."/>
            <person name="Poon T.W."/>
            <person name="Priest M."/>
            <person name="Roberts A."/>
            <person name="Saif S."/>
            <person name="Shea T."/>
            <person name="Sykes S."/>
            <person name="Wortman J."/>
            <person name="Nusbaum C."/>
            <person name="Birren B."/>
        </authorList>
    </citation>
    <scope>NUCLEOTIDE SEQUENCE</scope>
    <source>
        <strain evidence="1">26406</strain>
    </source>
</reference>
<name>X0A7K1_FUSOX</name>
<protein>
    <submittedName>
        <fullName evidence="1">Uncharacterized protein</fullName>
    </submittedName>
</protein>
<dbReference type="EMBL" id="KI980351">
    <property type="protein sequence ID" value="EXK29186.1"/>
    <property type="molecule type" value="Genomic_DNA"/>
</dbReference>
<reference evidence="1" key="1">
    <citation type="submission" date="2012-04" db="EMBL/GenBank/DDBJ databases">
        <title>The Genome Sequence of Fusarium oxysporum melonis.</title>
        <authorList>
            <consortium name="The Broad Institute Genome Sequencing Platform"/>
            <person name="Ma L.-J."/>
            <person name="Gale L.R."/>
            <person name="Schwartz D.C."/>
            <person name="Zhou S."/>
            <person name="Corby-Kistler H."/>
            <person name="Young S.K."/>
            <person name="Zeng Q."/>
            <person name="Gargeya S."/>
            <person name="Fitzgerald M."/>
            <person name="Haas B."/>
            <person name="Abouelleil A."/>
            <person name="Alvarado L."/>
            <person name="Arachchi H.M."/>
            <person name="Berlin A."/>
            <person name="Brown A."/>
            <person name="Chapman S.B."/>
            <person name="Chen Z."/>
            <person name="Dunbar C."/>
            <person name="Freedman E."/>
            <person name="Gearin G."/>
            <person name="Goldberg J."/>
            <person name="Griggs A."/>
            <person name="Gujja S."/>
            <person name="Heiman D."/>
            <person name="Howarth C."/>
            <person name="Larson L."/>
            <person name="Lui A."/>
            <person name="MacDonald P.J.P."/>
            <person name="Montmayeur A."/>
            <person name="Murphy C."/>
            <person name="Neiman D."/>
            <person name="Pearson M."/>
            <person name="Priest M."/>
            <person name="Roberts A."/>
            <person name="Saif S."/>
            <person name="Shea T."/>
            <person name="Shenoy N."/>
            <person name="Sisk P."/>
            <person name="Stolte C."/>
            <person name="Sykes S."/>
            <person name="Wortman J."/>
            <person name="Nusbaum C."/>
            <person name="Birren B."/>
        </authorList>
    </citation>
    <scope>NUCLEOTIDE SEQUENCE</scope>
    <source>
        <strain evidence="1">26406</strain>
    </source>
</reference>
<accession>X0A7K1</accession>
<gene>
    <name evidence="1" type="ORF">FOMG_14360</name>
</gene>
<sequence>MHFSVDHLEVAGWDTIRVGPSDHRSSASDFFCND</sequence>
<organism evidence="1">
    <name type="scientific">Fusarium oxysporum f. sp. melonis 26406</name>
    <dbReference type="NCBI Taxonomy" id="1089452"/>
    <lineage>
        <taxon>Eukaryota</taxon>
        <taxon>Fungi</taxon>
        <taxon>Dikarya</taxon>
        <taxon>Ascomycota</taxon>
        <taxon>Pezizomycotina</taxon>
        <taxon>Sordariomycetes</taxon>
        <taxon>Hypocreomycetidae</taxon>
        <taxon>Hypocreales</taxon>
        <taxon>Nectriaceae</taxon>
        <taxon>Fusarium</taxon>
        <taxon>Fusarium oxysporum species complex</taxon>
    </lineage>
</organism>
<proteinExistence type="predicted"/>
<dbReference type="HOGENOM" id="CLU_3377151_0_0_1"/>